<sequence length="219" mass="24795">MDLAMARRLTTPGQTYRRKQKDVRGLHVATHRQSAHGPVLRRTASVTMVDIRTKHVSKLLAYYYIYISFVRAGTPILRYRFSRMWQRHLDSLCLLPKRVVNRGMSDAIFVVVMTQAASLGFAKWPSGTFSVSLGMITGCMWSQRRRSPSDYVGRSGQPSPVKEYSTDRMMAAMLDSQLKTLESPENEEGVATVSIDQTRQEWSWANIINSNICAAKSTV</sequence>
<dbReference type="AlphaFoldDB" id="A0A9P7EAW5"/>
<dbReference type="RefSeq" id="XP_041192961.1">
    <property type="nucleotide sequence ID" value="XM_041332948.1"/>
</dbReference>
<dbReference type="OrthoDB" id="275177at2759"/>
<dbReference type="Proteomes" id="UP000807769">
    <property type="component" value="Unassembled WGS sequence"/>
</dbReference>
<gene>
    <name evidence="1" type="ORF">BJ212DRAFT_1299972</name>
</gene>
<dbReference type="EMBL" id="JABBWG010000017">
    <property type="protein sequence ID" value="KAG1816155.1"/>
    <property type="molecule type" value="Genomic_DNA"/>
</dbReference>
<name>A0A9P7EAW5_9AGAM</name>
<keyword evidence="2" id="KW-1185">Reference proteome</keyword>
<proteinExistence type="predicted"/>
<dbReference type="Gene3D" id="3.40.50.300">
    <property type="entry name" value="P-loop containing nucleotide triphosphate hydrolases"/>
    <property type="match status" value="1"/>
</dbReference>
<protein>
    <submittedName>
        <fullName evidence="1">Uncharacterized protein</fullName>
    </submittedName>
</protein>
<dbReference type="GeneID" id="64626965"/>
<reference evidence="1" key="1">
    <citation type="journal article" date="2020" name="New Phytol.">
        <title>Comparative genomics reveals dynamic genome evolution in host specialist ectomycorrhizal fungi.</title>
        <authorList>
            <person name="Lofgren L.A."/>
            <person name="Nguyen N.H."/>
            <person name="Vilgalys R."/>
            <person name="Ruytinx J."/>
            <person name="Liao H.L."/>
            <person name="Branco S."/>
            <person name="Kuo A."/>
            <person name="LaButti K."/>
            <person name="Lipzen A."/>
            <person name="Andreopoulos W."/>
            <person name="Pangilinan J."/>
            <person name="Riley R."/>
            <person name="Hundley H."/>
            <person name="Na H."/>
            <person name="Barry K."/>
            <person name="Grigoriev I.V."/>
            <person name="Stajich J.E."/>
            <person name="Kennedy P.G."/>
        </authorList>
    </citation>
    <scope>NUCLEOTIDE SEQUENCE</scope>
    <source>
        <strain evidence="1">MN1</strain>
    </source>
</reference>
<comment type="caution">
    <text evidence="1">The sequence shown here is derived from an EMBL/GenBank/DDBJ whole genome shotgun (WGS) entry which is preliminary data.</text>
</comment>
<dbReference type="InterPro" id="IPR027417">
    <property type="entry name" value="P-loop_NTPase"/>
</dbReference>
<evidence type="ECO:0000313" key="2">
    <source>
        <dbReference type="Proteomes" id="UP000807769"/>
    </source>
</evidence>
<accession>A0A9P7EAW5</accession>
<evidence type="ECO:0000313" key="1">
    <source>
        <dbReference type="EMBL" id="KAG1816155.1"/>
    </source>
</evidence>
<organism evidence="1 2">
    <name type="scientific">Suillus subaureus</name>
    <dbReference type="NCBI Taxonomy" id="48587"/>
    <lineage>
        <taxon>Eukaryota</taxon>
        <taxon>Fungi</taxon>
        <taxon>Dikarya</taxon>
        <taxon>Basidiomycota</taxon>
        <taxon>Agaricomycotina</taxon>
        <taxon>Agaricomycetes</taxon>
        <taxon>Agaricomycetidae</taxon>
        <taxon>Boletales</taxon>
        <taxon>Suillineae</taxon>
        <taxon>Suillaceae</taxon>
        <taxon>Suillus</taxon>
    </lineage>
</organism>